<feature type="domain" description="AbiTii" evidence="1">
    <location>
        <begin position="5"/>
        <end position="190"/>
    </location>
</feature>
<evidence type="ECO:0000313" key="3">
    <source>
        <dbReference type="Proteomes" id="UP000226257"/>
    </source>
</evidence>
<organism evidence="2 3">
    <name type="scientific">Bacillus cereus</name>
    <dbReference type="NCBI Taxonomy" id="1396"/>
    <lineage>
        <taxon>Bacteria</taxon>
        <taxon>Bacillati</taxon>
        <taxon>Bacillota</taxon>
        <taxon>Bacilli</taxon>
        <taxon>Bacillales</taxon>
        <taxon>Bacillaceae</taxon>
        <taxon>Bacillus</taxon>
        <taxon>Bacillus cereus group</taxon>
    </lineage>
</organism>
<comment type="caution">
    <text evidence="2">The sequence shown here is derived from an EMBL/GenBank/DDBJ whole genome shotgun (WGS) entry which is preliminary data.</text>
</comment>
<dbReference type="Pfam" id="PF18864">
    <property type="entry name" value="AbiTii"/>
    <property type="match status" value="1"/>
</dbReference>
<accession>A0A9X7G592</accession>
<proteinExistence type="predicted"/>
<dbReference type="RefSeq" id="WP_098297720.1">
    <property type="nucleotide sequence ID" value="NZ_NTZI01000003.1"/>
</dbReference>
<evidence type="ECO:0000313" key="2">
    <source>
        <dbReference type="EMBL" id="PFV01780.1"/>
    </source>
</evidence>
<evidence type="ECO:0000259" key="1">
    <source>
        <dbReference type="Pfam" id="PF18864"/>
    </source>
</evidence>
<dbReference type="EMBL" id="NVDQ01000045">
    <property type="protein sequence ID" value="PFV01780.1"/>
    <property type="molecule type" value="Genomic_DNA"/>
</dbReference>
<dbReference type="InterPro" id="IPR041304">
    <property type="entry name" value="AbiTii"/>
</dbReference>
<gene>
    <name evidence="2" type="ORF">COK98_28760</name>
</gene>
<dbReference type="Proteomes" id="UP000226257">
    <property type="component" value="Unassembled WGS sequence"/>
</dbReference>
<reference evidence="2 3" key="1">
    <citation type="submission" date="2017-09" db="EMBL/GenBank/DDBJ databases">
        <title>Large-scale bioinformatics analysis of Bacillus genomes uncovers conserved roles of natural products in bacterial physiology.</title>
        <authorList>
            <consortium name="Agbiome Team Llc"/>
            <person name="Bleich R.M."/>
            <person name="Grubbs K.J."/>
            <person name="Santa Maria K.C."/>
            <person name="Allen S.E."/>
            <person name="Farag S."/>
            <person name="Shank E.A."/>
            <person name="Bowers A."/>
        </authorList>
    </citation>
    <scope>NUCLEOTIDE SEQUENCE [LARGE SCALE GENOMIC DNA]</scope>
    <source>
        <strain evidence="2 3">AFS060282</strain>
    </source>
</reference>
<name>A0A9X7G592_BACCE</name>
<sequence>MAKSQLLKDTVSEQSSFENILLRLKVILSNLDNELIMSWIEGELTGYKLDDKLPDYRVVTGIPMGKFIVNGSFEYTDSQVPLGQVLEPDMIKDLVRIPILDTIKTLEEILSGENKEDYCLVVPTELCHGISTQELQILAMKIKCPSNFISKVISNVKSKLVDVIMELEKQYENLDELDIKSQVEEDKHKKEKVIFNIENIIFDGSIKMGNNNKIKRSKFWSFFGGEK</sequence>
<dbReference type="AlphaFoldDB" id="A0A9X7G592"/>
<protein>
    <recommendedName>
        <fullName evidence="1">AbiTii domain-containing protein</fullName>
    </recommendedName>
</protein>